<dbReference type="Pfam" id="PF01925">
    <property type="entry name" value="TauE"/>
    <property type="match status" value="1"/>
</dbReference>
<dbReference type="PANTHER" id="PTHR30269">
    <property type="entry name" value="TRANSMEMBRANE PROTEIN YFCA"/>
    <property type="match status" value="1"/>
</dbReference>
<reference evidence="9" key="1">
    <citation type="submission" date="2023-09" db="EMBL/GenBank/DDBJ databases">
        <authorList>
            <consortium name="CW5 consortium"/>
            <person name="Lu C.-W."/>
        </authorList>
    </citation>
    <scope>NUCLEOTIDE SEQUENCE</scope>
    <source>
        <strain evidence="9">KPS</strain>
    </source>
</reference>
<keyword evidence="5 8" id="KW-0812">Transmembrane</keyword>
<feature type="transmembrane region" description="Helical" evidence="8">
    <location>
        <begin position="255"/>
        <end position="272"/>
    </location>
</feature>
<protein>
    <recommendedName>
        <fullName evidence="8">Probable membrane transporter protein</fullName>
    </recommendedName>
</protein>
<name>A0ABY9R4X5_9BACT</name>
<feature type="transmembrane region" description="Helical" evidence="8">
    <location>
        <begin position="112"/>
        <end position="130"/>
    </location>
</feature>
<evidence type="ECO:0000313" key="9">
    <source>
        <dbReference type="EMBL" id="WMW66803.1"/>
    </source>
</evidence>
<dbReference type="RefSeq" id="WP_309542663.1">
    <property type="nucleotide sequence ID" value="NZ_CP133659.1"/>
</dbReference>
<dbReference type="PANTHER" id="PTHR30269:SF37">
    <property type="entry name" value="MEMBRANE TRANSPORTER PROTEIN"/>
    <property type="match status" value="1"/>
</dbReference>
<evidence type="ECO:0000256" key="2">
    <source>
        <dbReference type="ARBA" id="ARBA00009142"/>
    </source>
</evidence>
<evidence type="ECO:0000256" key="4">
    <source>
        <dbReference type="ARBA" id="ARBA00022475"/>
    </source>
</evidence>
<comment type="similarity">
    <text evidence="2 8">Belongs to the 4-toluene sulfonate uptake permease (TSUP) (TC 2.A.102) family.</text>
</comment>
<gene>
    <name evidence="9" type="ORF">KPS_001418</name>
</gene>
<feature type="transmembrane region" description="Helical" evidence="8">
    <location>
        <begin position="88"/>
        <end position="106"/>
    </location>
</feature>
<keyword evidence="6 8" id="KW-1133">Transmembrane helix</keyword>
<evidence type="ECO:0000256" key="6">
    <source>
        <dbReference type="ARBA" id="ARBA00022989"/>
    </source>
</evidence>
<evidence type="ECO:0000256" key="5">
    <source>
        <dbReference type="ARBA" id="ARBA00022692"/>
    </source>
</evidence>
<keyword evidence="7 8" id="KW-0472">Membrane</keyword>
<keyword evidence="10" id="KW-1185">Reference proteome</keyword>
<feature type="transmembrane region" description="Helical" evidence="8">
    <location>
        <begin position="223"/>
        <end position="243"/>
    </location>
</feature>
<evidence type="ECO:0000256" key="3">
    <source>
        <dbReference type="ARBA" id="ARBA00022448"/>
    </source>
</evidence>
<feature type="transmembrane region" description="Helical" evidence="8">
    <location>
        <begin position="192"/>
        <end position="211"/>
    </location>
</feature>
<sequence length="275" mass="27404">MIGVLAPFVSFASADLPDLACVGAVSAAALAAGFTQGFAGFGSTVIALPLLVAVLGMRVAVPLGCLMALAINVALVGRMFGHVRRGPLTVLLLASLPGMAVGGRLLSVAPEAWLEGLLGAMVLAFTVFAARTASAHDGGSVTAPVAHAAGRPLRHAVTVAVGLVSGALGAAVGINGPPVVAWAMRRGWGRHALKATLAGYFLLAGVGIVGAQGLHGELTGRVLLLFCVGLPALAAGLYGGHLCFGRLDEATFRKVLLGLFAVSGAGLLWHAAGLG</sequence>
<evidence type="ECO:0000256" key="7">
    <source>
        <dbReference type="ARBA" id="ARBA00023136"/>
    </source>
</evidence>
<keyword evidence="3" id="KW-0813">Transport</keyword>
<evidence type="ECO:0000313" key="10">
    <source>
        <dbReference type="Proteomes" id="UP001180616"/>
    </source>
</evidence>
<proteinExistence type="inferred from homology"/>
<keyword evidence="4 8" id="KW-1003">Cell membrane</keyword>
<evidence type="ECO:0000256" key="1">
    <source>
        <dbReference type="ARBA" id="ARBA00004651"/>
    </source>
</evidence>
<organism evidence="9 10">
    <name type="scientific">Nitratidesulfovibrio liaohensis</name>
    <dbReference type="NCBI Taxonomy" id="2604158"/>
    <lineage>
        <taxon>Bacteria</taxon>
        <taxon>Pseudomonadati</taxon>
        <taxon>Thermodesulfobacteriota</taxon>
        <taxon>Desulfovibrionia</taxon>
        <taxon>Desulfovibrionales</taxon>
        <taxon>Desulfovibrionaceae</taxon>
        <taxon>Nitratidesulfovibrio</taxon>
    </lineage>
</organism>
<dbReference type="InterPro" id="IPR002781">
    <property type="entry name" value="TM_pro_TauE-like"/>
</dbReference>
<feature type="transmembrane region" description="Helical" evidence="8">
    <location>
        <begin position="47"/>
        <end position="76"/>
    </location>
</feature>
<evidence type="ECO:0000256" key="8">
    <source>
        <dbReference type="RuleBase" id="RU363041"/>
    </source>
</evidence>
<dbReference type="Proteomes" id="UP001180616">
    <property type="component" value="Chromosome"/>
</dbReference>
<dbReference type="EMBL" id="CP133659">
    <property type="protein sequence ID" value="WMW66803.1"/>
    <property type="molecule type" value="Genomic_DNA"/>
</dbReference>
<comment type="subcellular location">
    <subcellularLocation>
        <location evidence="1 8">Cell membrane</location>
        <topology evidence="1 8">Multi-pass membrane protein</topology>
    </subcellularLocation>
</comment>
<accession>A0ABY9R4X5</accession>
<dbReference type="InterPro" id="IPR052017">
    <property type="entry name" value="TSUP"/>
</dbReference>